<evidence type="ECO:0000313" key="4">
    <source>
        <dbReference type="Proteomes" id="UP000324101"/>
    </source>
</evidence>
<dbReference type="EMBL" id="CP029189">
    <property type="protein sequence ID" value="QES53245.1"/>
    <property type="molecule type" value="Genomic_DNA"/>
</dbReference>
<dbReference type="RefSeq" id="WP_150255843.1">
    <property type="nucleotide sequence ID" value="NZ_CP029189.1"/>
</dbReference>
<dbReference type="GO" id="GO:0004175">
    <property type="term" value="F:endopeptidase activity"/>
    <property type="evidence" value="ECO:0007669"/>
    <property type="project" value="TreeGrafter"/>
</dbReference>
<sequence length="645" mass="70189">MGRATAETAETAGTPDDPDYLKHSAEVVRDHLAAATELDTFLEDAGTLTLEQRTLLVDQALVLLEQNYVHLPLKIAMHAVNPVQRLRLIRRQLEQQTPATMPPEWIFHSEMSKVFNSVRDLHTNYQLPAPFAKKIAFLPFLVEETTDGPEPRFLVTLVMQGFSAPGFEPGAEITHWSGVPIGQAVELNAGRFAGGNVAARRSRGIESLTVRSLSAHLPPFEEWVTVSYLGTDGVQRELRVFWKIVDVFGEQAGPDGEEALVLGVDYESEEISRAKVMLYVPHVIEQQQAVAAGESPRSAAGEIASTMPEVFTARSVETPSGNFGHIRIHTFMVPDSRAFVDEFVRLIGTLPQNGLIVDVRDNGGGSVWAAERTLQTLTARHITPESFQFINTPLNLRICRSSGQLDPWVPSMEQAVETGATFSAALPLTPEDLANEKGQQYFGPVVLVTNARCYSATDMFAAGFQDHRIGTVLGTDDNTGAGGANVWEQGDFLADFPLASSPYRPLPNGAGMRVSIRRSLRVGDRSGTPLEDLGVVPDVRHRMTRRDLLEGNADLLARAGELLAAQPVRELNIANVARADGALRLRLTTANIDRVDVYLDRRPGASVDVPDGQADVTVPGATAARSVQVEGYAVGELVASRTMPL</sequence>
<gene>
    <name evidence="3" type="ORF">DEJ51_02420</name>
</gene>
<dbReference type="InterPro" id="IPR005151">
    <property type="entry name" value="Tail-specific_protease"/>
</dbReference>
<reference evidence="3 4" key="1">
    <citation type="submission" date="2018-05" db="EMBL/GenBank/DDBJ databases">
        <title>Streptomyces venezuelae.</title>
        <authorList>
            <person name="Kim W."/>
            <person name="Lee N."/>
            <person name="Cho B.-K."/>
        </authorList>
    </citation>
    <scope>NUCLEOTIDE SEQUENCE [LARGE SCALE GENOMIC DNA]</scope>
    <source>
        <strain evidence="3 4">ATCC 21018</strain>
    </source>
</reference>
<accession>A0A5P2DDK5</accession>
<dbReference type="GO" id="GO:0006508">
    <property type="term" value="P:proteolysis"/>
    <property type="evidence" value="ECO:0007669"/>
    <property type="project" value="InterPro"/>
</dbReference>
<dbReference type="SUPFAM" id="SSF52096">
    <property type="entry name" value="ClpP/crotonase"/>
    <property type="match status" value="1"/>
</dbReference>
<name>A0A5P2DDK5_STRVZ</name>
<evidence type="ECO:0000313" key="3">
    <source>
        <dbReference type="EMBL" id="QES53245.1"/>
    </source>
</evidence>
<proteinExistence type="predicted"/>
<evidence type="ECO:0000259" key="2">
    <source>
        <dbReference type="Pfam" id="PF03572"/>
    </source>
</evidence>
<protein>
    <submittedName>
        <fullName evidence="3">Peptidase S41</fullName>
    </submittedName>
</protein>
<dbReference type="AlphaFoldDB" id="A0A5P2DDK5"/>
<dbReference type="Proteomes" id="UP000324101">
    <property type="component" value="Chromosome"/>
</dbReference>
<dbReference type="OrthoDB" id="3275712at2"/>
<dbReference type="InterPro" id="IPR029045">
    <property type="entry name" value="ClpP/crotonase-like_dom_sf"/>
</dbReference>
<dbReference type="Pfam" id="PF03572">
    <property type="entry name" value="Peptidase_S41"/>
    <property type="match status" value="1"/>
</dbReference>
<feature type="region of interest" description="Disordered" evidence="1">
    <location>
        <begin position="1"/>
        <end position="21"/>
    </location>
</feature>
<feature type="domain" description="Tail specific protease" evidence="2">
    <location>
        <begin position="323"/>
        <end position="539"/>
    </location>
</feature>
<dbReference type="PANTHER" id="PTHR32060">
    <property type="entry name" value="TAIL-SPECIFIC PROTEASE"/>
    <property type="match status" value="1"/>
</dbReference>
<dbReference type="Gene3D" id="3.90.226.10">
    <property type="entry name" value="2-enoyl-CoA Hydratase, Chain A, domain 1"/>
    <property type="match status" value="1"/>
</dbReference>
<dbReference type="GO" id="GO:0008236">
    <property type="term" value="F:serine-type peptidase activity"/>
    <property type="evidence" value="ECO:0007669"/>
    <property type="project" value="InterPro"/>
</dbReference>
<dbReference type="PANTHER" id="PTHR32060:SF22">
    <property type="entry name" value="CARBOXYL-TERMINAL-PROCESSING PEPTIDASE 3, CHLOROPLASTIC"/>
    <property type="match status" value="1"/>
</dbReference>
<organism evidence="3 4">
    <name type="scientific">Streptomyces venezuelae</name>
    <dbReference type="NCBI Taxonomy" id="54571"/>
    <lineage>
        <taxon>Bacteria</taxon>
        <taxon>Bacillati</taxon>
        <taxon>Actinomycetota</taxon>
        <taxon>Actinomycetes</taxon>
        <taxon>Kitasatosporales</taxon>
        <taxon>Streptomycetaceae</taxon>
        <taxon>Streptomyces</taxon>
    </lineage>
</organism>
<evidence type="ECO:0000256" key="1">
    <source>
        <dbReference type="SAM" id="MobiDB-lite"/>
    </source>
</evidence>
<feature type="compositionally biased region" description="Low complexity" evidence="1">
    <location>
        <begin position="1"/>
        <end position="14"/>
    </location>
</feature>